<dbReference type="AlphaFoldDB" id="A0AAN0IMK6"/>
<organism evidence="2 3">
    <name type="scientific">Amphimedon queenslandica</name>
    <name type="common">Sponge</name>
    <dbReference type="NCBI Taxonomy" id="400682"/>
    <lineage>
        <taxon>Eukaryota</taxon>
        <taxon>Metazoa</taxon>
        <taxon>Porifera</taxon>
        <taxon>Demospongiae</taxon>
        <taxon>Heteroscleromorpha</taxon>
        <taxon>Haplosclerida</taxon>
        <taxon>Niphatidae</taxon>
        <taxon>Amphimedon</taxon>
    </lineage>
</organism>
<dbReference type="EnsemblMetazoa" id="XM_011406196.1">
    <property type="protein sequence ID" value="XP_011404498.1"/>
    <property type="gene ID" value="LOC105313067"/>
</dbReference>
<evidence type="ECO:0000256" key="1">
    <source>
        <dbReference type="SAM" id="MobiDB-lite"/>
    </source>
</evidence>
<dbReference type="Proteomes" id="UP000007879">
    <property type="component" value="Unassembled WGS sequence"/>
</dbReference>
<protein>
    <submittedName>
        <fullName evidence="2">Uncharacterized protein</fullName>
    </submittedName>
</protein>
<accession>A0AAN0IMK6</accession>
<reference evidence="3" key="1">
    <citation type="journal article" date="2010" name="Nature">
        <title>The Amphimedon queenslandica genome and the evolution of animal complexity.</title>
        <authorList>
            <person name="Srivastava M."/>
            <person name="Simakov O."/>
            <person name="Chapman J."/>
            <person name="Fahey B."/>
            <person name="Gauthier M.E."/>
            <person name="Mitros T."/>
            <person name="Richards G.S."/>
            <person name="Conaco C."/>
            <person name="Dacre M."/>
            <person name="Hellsten U."/>
            <person name="Larroux C."/>
            <person name="Putnam N.H."/>
            <person name="Stanke M."/>
            <person name="Adamska M."/>
            <person name="Darling A."/>
            <person name="Degnan S.M."/>
            <person name="Oakley T.H."/>
            <person name="Plachetzki D.C."/>
            <person name="Zhai Y."/>
            <person name="Adamski M."/>
            <person name="Calcino A."/>
            <person name="Cummins S.F."/>
            <person name="Goodstein D.M."/>
            <person name="Harris C."/>
            <person name="Jackson D.J."/>
            <person name="Leys S.P."/>
            <person name="Shu S."/>
            <person name="Woodcroft B.J."/>
            <person name="Vervoort M."/>
            <person name="Kosik K.S."/>
            <person name="Manning G."/>
            <person name="Degnan B.M."/>
            <person name="Rokhsar D.S."/>
        </authorList>
    </citation>
    <scope>NUCLEOTIDE SEQUENCE [LARGE SCALE GENOMIC DNA]</scope>
</reference>
<reference evidence="2" key="2">
    <citation type="submission" date="2024-06" db="UniProtKB">
        <authorList>
            <consortium name="EnsemblMetazoa"/>
        </authorList>
    </citation>
    <scope>IDENTIFICATION</scope>
</reference>
<evidence type="ECO:0000313" key="3">
    <source>
        <dbReference type="Proteomes" id="UP000007879"/>
    </source>
</evidence>
<sequence>MSLPSGESQEVCRLDPWITMFGEHLNGRLKKTMRQLQSNVKQSTMQRAYGIVDDICGAFNKLLGVSADSTKHSTPHDKDFKQVLHQLTECSKDDCMNVEGQFLAGVYTPDFLEGVWDDDSGDSFKENEEPVVSKPPPKKRKKKADQETFKIDAVSSLVLSGTKQSTETSFVLSSANSSLPSNNMCPPTVTPVISTATDYVSPCSTGFNPDGILEAPSTCSSFGQDIDLPVTPLHQPVAPVQQPITPVQQPVAPVPQAVTPVQQPVTPAQQPITPVHQPVAPVHQPSTPVNQPVTPVHQPVALVQQPITHVHQPVAPVQQPITPVHQPVAPIQQPITPV</sequence>
<dbReference type="RefSeq" id="XP_011404498.1">
    <property type="nucleotide sequence ID" value="XM_011406196.1"/>
</dbReference>
<feature type="region of interest" description="Disordered" evidence="1">
    <location>
        <begin position="118"/>
        <end position="146"/>
    </location>
</feature>
<dbReference type="GeneID" id="105313067"/>
<evidence type="ECO:0000313" key="2">
    <source>
        <dbReference type="EnsemblMetazoa" id="XP_011404498.1"/>
    </source>
</evidence>
<keyword evidence="3" id="KW-1185">Reference proteome</keyword>
<proteinExistence type="predicted"/>
<name>A0AAN0IMK6_AMPQE</name>
<dbReference type="KEGG" id="aqu:105313067"/>